<organism evidence="2 3">
    <name type="scientific">Acrobeloides nanus</name>
    <dbReference type="NCBI Taxonomy" id="290746"/>
    <lineage>
        <taxon>Eukaryota</taxon>
        <taxon>Metazoa</taxon>
        <taxon>Ecdysozoa</taxon>
        <taxon>Nematoda</taxon>
        <taxon>Chromadorea</taxon>
        <taxon>Rhabditida</taxon>
        <taxon>Tylenchina</taxon>
        <taxon>Cephalobomorpha</taxon>
        <taxon>Cephaloboidea</taxon>
        <taxon>Cephalobidae</taxon>
        <taxon>Acrobeloides</taxon>
    </lineage>
</organism>
<dbReference type="InterPro" id="IPR012338">
    <property type="entry name" value="Beta-lactam/transpept-like"/>
</dbReference>
<protein>
    <submittedName>
        <fullName evidence="3">Beta-lactamase-related domain-containing protein</fullName>
    </submittedName>
</protein>
<dbReference type="SUPFAM" id="SSF56601">
    <property type="entry name" value="beta-lactamase/transpeptidase-like"/>
    <property type="match status" value="1"/>
</dbReference>
<sequence>MVDNIFGHCDPRFSKVEEVFRRNFQEGWEYEGAAFAVYHKGKLVVDLQGGYSDSYSLAKWTDKTRTIVFSVTKAVGALCIALLVDRGYINYEDKLSSFWPKYAQNGKEETTVEMVVNHQAGLPVFDGPFSFEDAKNPDRVSEIIESQTPVWKPGTKSGYHAVTYGWLVDQIIRRVDPKKRSVGQFFREEIAEKHNIDFFIGLPPAEEYTVSRLATPSFSFLLREIWQQPALLVMLGMMTLAKKLGWGYPQVWTFPSWFNLSEKKITANNPEFHFLEQAASLGITRAKDLAKLFALVIKGEIVSPKLVERFYEPMIKEKDVVMGFEAPKGLGFMHSPNPKKPGKYLFGHPGYGGNNVVVDPEEELVIAYVTNGIKVGYGDKTLIFNRLKNAVLDIVEKFGKETGQDAASTQLLGS</sequence>
<dbReference type="PANTHER" id="PTHR43319">
    <property type="entry name" value="BETA-LACTAMASE-RELATED"/>
    <property type="match status" value="1"/>
</dbReference>
<dbReference type="WBParaSite" id="ACRNAN_scaffold10013.g19566.t1">
    <property type="protein sequence ID" value="ACRNAN_scaffold10013.g19566.t1"/>
    <property type="gene ID" value="ACRNAN_scaffold10013.g19566"/>
</dbReference>
<accession>A0A914CEE2</accession>
<dbReference type="Proteomes" id="UP000887540">
    <property type="component" value="Unplaced"/>
</dbReference>
<evidence type="ECO:0000313" key="2">
    <source>
        <dbReference type="Proteomes" id="UP000887540"/>
    </source>
</evidence>
<proteinExistence type="predicted"/>
<dbReference type="AlphaFoldDB" id="A0A914CEE2"/>
<dbReference type="InterPro" id="IPR052907">
    <property type="entry name" value="Beta-lactamase/esterase"/>
</dbReference>
<dbReference type="Pfam" id="PF00144">
    <property type="entry name" value="Beta-lactamase"/>
    <property type="match status" value="1"/>
</dbReference>
<reference evidence="3" key="1">
    <citation type="submission" date="2022-11" db="UniProtKB">
        <authorList>
            <consortium name="WormBaseParasite"/>
        </authorList>
    </citation>
    <scope>IDENTIFICATION</scope>
</reference>
<evidence type="ECO:0000313" key="3">
    <source>
        <dbReference type="WBParaSite" id="ACRNAN_scaffold10013.g19566.t1"/>
    </source>
</evidence>
<evidence type="ECO:0000259" key="1">
    <source>
        <dbReference type="Pfam" id="PF00144"/>
    </source>
</evidence>
<name>A0A914CEE2_9BILA</name>
<keyword evidence="2" id="KW-1185">Reference proteome</keyword>
<dbReference type="Gene3D" id="3.40.710.10">
    <property type="entry name" value="DD-peptidase/beta-lactamase superfamily"/>
    <property type="match status" value="1"/>
</dbReference>
<feature type="domain" description="Beta-lactamase-related" evidence="1">
    <location>
        <begin position="20"/>
        <end position="372"/>
    </location>
</feature>
<dbReference type="InterPro" id="IPR001466">
    <property type="entry name" value="Beta-lactam-related"/>
</dbReference>
<dbReference type="PANTHER" id="PTHR43319:SF4">
    <property type="entry name" value="BETA-LACTAMASE DOMAIN-CONTAINING PROTEIN 2"/>
    <property type="match status" value="1"/>
</dbReference>